<accession>A0A0A0YUZ0</accession>
<organismHost>
    <name type="scientific">Lepidoptera</name>
    <name type="common">moths &amp; butterflies</name>
    <dbReference type="NCBI Taxonomy" id="7088"/>
</organismHost>
<name>A0A0A0YUZ0_NPVLD</name>
<protein>
    <submittedName>
        <fullName evidence="1">Uncharacterized protein</fullName>
    </submittedName>
</protein>
<proteinExistence type="predicted"/>
<reference evidence="1" key="1">
    <citation type="journal article" date="2015" name="Genome Announc.">
        <title>Complete Genome Sequence of the Strain of Lymantria dispar Multiple Nucleopolyhedrovirus Found in the Gypsy Moth Biopesticide Virin-ENSh.</title>
        <authorList>
            <person name="Harrison R.L."/>
            <person name="Rowley D.L."/>
        </authorList>
    </citation>
    <scope>NUCLEOTIDE SEQUENCE</scope>
    <source>
        <strain evidence="1">3029</strain>
    </source>
</reference>
<dbReference type="EMBL" id="KM386655">
    <property type="protein sequence ID" value="AIX47959.1"/>
    <property type="molecule type" value="Genomic_DNA"/>
</dbReference>
<organism evidence="1">
    <name type="scientific">Lymantria dispar multicapsid nuclear polyhedrosis virus</name>
    <name type="common">LdMNPV</name>
    <dbReference type="NCBI Taxonomy" id="10449"/>
    <lineage>
        <taxon>Viruses</taxon>
        <taxon>Viruses incertae sedis</taxon>
        <taxon>Naldaviricetes</taxon>
        <taxon>Lefavirales</taxon>
        <taxon>Baculoviridae</taxon>
        <taxon>Alphabaculovirus</taxon>
        <taxon>Alphabaculovirus lydisparis</taxon>
    </lineage>
</organism>
<sequence>MAAQRMLYKVIGNKLCNSRHCIFLSTSLAGNGPLLVNKIYNIKKLLEINYGNSRHCIFLSTSLAGNGLC</sequence>
<evidence type="ECO:0000313" key="1">
    <source>
        <dbReference type="EMBL" id="AIX47959.1"/>
    </source>
</evidence>